<feature type="domain" description="Periplasmic binding protein" evidence="4">
    <location>
        <begin position="42"/>
        <end position="294"/>
    </location>
</feature>
<organism evidence="5 6">
    <name type="scientific">Halostreptopolyspora alba</name>
    <dbReference type="NCBI Taxonomy" id="2487137"/>
    <lineage>
        <taxon>Bacteria</taxon>
        <taxon>Bacillati</taxon>
        <taxon>Actinomycetota</taxon>
        <taxon>Actinomycetes</taxon>
        <taxon>Streptosporangiales</taxon>
        <taxon>Nocardiopsidaceae</taxon>
        <taxon>Halostreptopolyspora</taxon>
    </lineage>
</organism>
<dbReference type="OrthoDB" id="9813037at2"/>
<evidence type="ECO:0000313" key="5">
    <source>
        <dbReference type="EMBL" id="RNL82553.1"/>
    </source>
</evidence>
<accession>A0A3N0E427</accession>
<reference evidence="5 6" key="1">
    <citation type="submission" date="2018-11" db="EMBL/GenBank/DDBJ databases">
        <title>The genome draft of YIM 96095.</title>
        <authorList>
            <person name="Tang S.-K."/>
            <person name="Chunyu W.-X."/>
            <person name="Feng Y.-Z."/>
        </authorList>
    </citation>
    <scope>NUCLEOTIDE SEQUENCE [LARGE SCALE GENOMIC DNA]</scope>
    <source>
        <strain evidence="5 6">YIM 96095</strain>
    </source>
</reference>
<evidence type="ECO:0000256" key="3">
    <source>
        <dbReference type="ARBA" id="ARBA00022729"/>
    </source>
</evidence>
<evidence type="ECO:0000256" key="1">
    <source>
        <dbReference type="ARBA" id="ARBA00004196"/>
    </source>
</evidence>
<dbReference type="PANTHER" id="PTHR46847">
    <property type="entry name" value="D-ALLOSE-BINDING PERIPLASMIC PROTEIN-RELATED"/>
    <property type="match status" value="1"/>
</dbReference>
<dbReference type="InterPro" id="IPR025997">
    <property type="entry name" value="SBP_2_dom"/>
</dbReference>
<dbReference type="InterPro" id="IPR028082">
    <property type="entry name" value="Peripla_BP_I"/>
</dbReference>
<sequence>MNDTRIAKRAVSALAVGGLLLTGCSEESPLSDSEEGGDVETVGLMVQDLSNPFFSAMEEGVEQAAKDMGAEVVTEDGRQDLGAQNEHVDAFIQQDIDVLLINPVDSEGIEAAVDRAVKAGITVVAVDVAAEGAEAMITSDNVQAGELACEHLFEEIGGEGDILIIDGTPISSVRDRVEGCENVMEDYPDIEVASHQHGDNNREEALTVATDMLTANPDVDGIFAINDPTALGATLAAEQAGVSDLAIVGVDGAPEAEEELAADDSMFVATAAQDPKLLGVTGLEMAVELHAGEELEEDTRLVETELITADNLDSYEGWQ</sequence>
<dbReference type="RefSeq" id="WP_123202759.1">
    <property type="nucleotide sequence ID" value="NZ_RJMB01000022.1"/>
</dbReference>
<evidence type="ECO:0000256" key="2">
    <source>
        <dbReference type="ARBA" id="ARBA00007639"/>
    </source>
</evidence>
<proteinExistence type="inferred from homology"/>
<comment type="caution">
    <text evidence="5">The sequence shown here is derived from an EMBL/GenBank/DDBJ whole genome shotgun (WGS) entry which is preliminary data.</text>
</comment>
<evidence type="ECO:0000313" key="6">
    <source>
        <dbReference type="Proteomes" id="UP000269198"/>
    </source>
</evidence>
<evidence type="ECO:0000259" key="4">
    <source>
        <dbReference type="Pfam" id="PF13407"/>
    </source>
</evidence>
<dbReference type="GO" id="GO:0030313">
    <property type="term" value="C:cell envelope"/>
    <property type="evidence" value="ECO:0007669"/>
    <property type="project" value="UniProtKB-SubCell"/>
</dbReference>
<dbReference type="EMBL" id="RJMB01000022">
    <property type="protein sequence ID" value="RNL82553.1"/>
    <property type="molecule type" value="Genomic_DNA"/>
</dbReference>
<dbReference type="PANTHER" id="PTHR46847:SF2">
    <property type="entry name" value="ABC TRANSPORTER SUGAR-BINDING PROTEIN"/>
    <property type="match status" value="1"/>
</dbReference>
<dbReference type="PROSITE" id="PS51257">
    <property type="entry name" value="PROKAR_LIPOPROTEIN"/>
    <property type="match status" value="1"/>
</dbReference>
<gene>
    <name evidence="5" type="ORF">EFW17_18945</name>
</gene>
<dbReference type="Gene3D" id="3.40.50.2300">
    <property type="match status" value="2"/>
</dbReference>
<keyword evidence="6" id="KW-1185">Reference proteome</keyword>
<protein>
    <submittedName>
        <fullName evidence="5">LacI family transcriptional regulator</fullName>
    </submittedName>
</protein>
<dbReference type="AlphaFoldDB" id="A0A3N0E427"/>
<dbReference type="GO" id="GO:0030246">
    <property type="term" value="F:carbohydrate binding"/>
    <property type="evidence" value="ECO:0007669"/>
    <property type="project" value="UniProtKB-ARBA"/>
</dbReference>
<dbReference type="CDD" id="cd06321">
    <property type="entry name" value="PBP1_ABC_sugar_binding-like"/>
    <property type="match status" value="1"/>
</dbReference>
<keyword evidence="3" id="KW-0732">Signal</keyword>
<comment type="similarity">
    <text evidence="2">Belongs to the bacterial solute-binding protein 2 family.</text>
</comment>
<dbReference type="SUPFAM" id="SSF53822">
    <property type="entry name" value="Periplasmic binding protein-like I"/>
    <property type="match status" value="1"/>
</dbReference>
<dbReference type="Pfam" id="PF13407">
    <property type="entry name" value="Peripla_BP_4"/>
    <property type="match status" value="1"/>
</dbReference>
<dbReference type="Proteomes" id="UP000269198">
    <property type="component" value="Unassembled WGS sequence"/>
</dbReference>
<name>A0A3N0E427_9ACTN</name>
<comment type="subcellular location">
    <subcellularLocation>
        <location evidence="1">Cell envelope</location>
    </subcellularLocation>
</comment>